<dbReference type="SUPFAM" id="SSF53474">
    <property type="entry name" value="alpha/beta-Hydrolases"/>
    <property type="match status" value="1"/>
</dbReference>
<evidence type="ECO:0000256" key="3">
    <source>
        <dbReference type="ARBA" id="ARBA00022963"/>
    </source>
</evidence>
<evidence type="ECO:0000313" key="8">
    <source>
        <dbReference type="Proteomes" id="UP000004994"/>
    </source>
</evidence>
<evidence type="ECO:0000256" key="5">
    <source>
        <dbReference type="RuleBase" id="RU367093"/>
    </source>
</evidence>
<accession>A0A3Q7J7Z8</accession>
<dbReference type="InterPro" id="IPR002921">
    <property type="entry name" value="Fungal_lipase-type"/>
</dbReference>
<dbReference type="GO" id="GO:0016042">
    <property type="term" value="P:lipid catabolic process"/>
    <property type="evidence" value="ECO:0007669"/>
    <property type="project" value="UniProtKB-UniRule"/>
</dbReference>
<dbReference type="AlphaFoldDB" id="A0A3Q7J7Z8"/>
<dbReference type="Gene3D" id="3.40.50.1820">
    <property type="entry name" value="alpha/beta hydrolase"/>
    <property type="match status" value="1"/>
</dbReference>
<reference evidence="7" key="1">
    <citation type="journal article" date="2012" name="Nature">
        <title>The tomato genome sequence provides insights into fleshy fruit evolution.</title>
        <authorList>
            <consortium name="Tomato Genome Consortium"/>
        </authorList>
    </citation>
    <scope>NUCLEOTIDE SEQUENCE [LARGE SCALE GENOMIC DNA]</scope>
    <source>
        <strain evidence="7">cv. Heinz 1706</strain>
    </source>
</reference>
<dbReference type="Proteomes" id="UP000004994">
    <property type="component" value="Chromosome 12"/>
</dbReference>
<dbReference type="InterPro" id="IPR033556">
    <property type="entry name" value="PLA"/>
</dbReference>
<evidence type="ECO:0000256" key="4">
    <source>
        <dbReference type="ARBA" id="ARBA00023098"/>
    </source>
</evidence>
<dbReference type="EnsemblPlants" id="Solyc12g036490.2.1">
    <property type="protein sequence ID" value="Solyc12g036490.2.1"/>
    <property type="gene ID" value="Solyc12g036490.2"/>
</dbReference>
<comment type="similarity">
    <text evidence="1 5">Belongs to the AB hydrolase superfamily. Lipase family.</text>
</comment>
<keyword evidence="2 5" id="KW-0378">Hydrolase</keyword>
<protein>
    <recommendedName>
        <fullName evidence="5">Phospholipase A1</fullName>
        <ecNumber evidence="5">3.1.1.-</ecNumber>
    </recommendedName>
</protein>
<evidence type="ECO:0000256" key="1">
    <source>
        <dbReference type="ARBA" id="ARBA00010701"/>
    </source>
</evidence>
<evidence type="ECO:0000259" key="6">
    <source>
        <dbReference type="Pfam" id="PF01764"/>
    </source>
</evidence>
<dbReference type="Gramene" id="Solyc12g036490.2.1">
    <property type="protein sequence ID" value="Solyc12g036490.2.1"/>
    <property type="gene ID" value="Solyc12g036490.2"/>
</dbReference>
<name>A0A3Q7J7Z8_SOLLC</name>
<dbReference type="InParanoid" id="A0A3Q7J7Z8"/>
<keyword evidence="3 5" id="KW-0442">Lipid degradation</keyword>
<dbReference type="InterPro" id="IPR029058">
    <property type="entry name" value="AB_hydrolase_fold"/>
</dbReference>
<dbReference type="GO" id="GO:0008970">
    <property type="term" value="F:phospholipase A1 activity"/>
    <property type="evidence" value="ECO:0007669"/>
    <property type="project" value="UniProtKB-UniRule"/>
</dbReference>
<dbReference type="Pfam" id="PF01764">
    <property type="entry name" value="Lipase_3"/>
    <property type="match status" value="1"/>
</dbReference>
<dbReference type="CDD" id="cd00519">
    <property type="entry name" value="Lipase_3"/>
    <property type="match status" value="1"/>
</dbReference>
<sequence>MVAEKWEELSKKNKWEGLLNPLDVDLRKDIIQYGELAHVTYDTFITEKASKNPLKYRATKYFYGTSCIPLPNAFITKSLLREAWGKESNFIGYVVVATDEGKVSLGRRDIVIAWRGTIQTLEWVNDLQFLLIPGPQVFGKGGLAQPLVHHGFYNIYTSESVRSKFNQASARDQVLKEVKRLVEEYKDDEVSITVAGHSLGASLATLHAVDIAYNGINKQAVGRNFR</sequence>
<evidence type="ECO:0000313" key="7">
    <source>
        <dbReference type="EnsemblPlants" id="Solyc12g036490.2.1"/>
    </source>
</evidence>
<reference evidence="7" key="2">
    <citation type="submission" date="2019-01" db="UniProtKB">
        <authorList>
            <consortium name="EnsemblPlants"/>
        </authorList>
    </citation>
    <scope>IDENTIFICATION</scope>
    <source>
        <strain evidence="7">cv. Heinz 1706</strain>
    </source>
</reference>
<comment type="function">
    <text evidence="5">Acylhydrolase that catalyzes the hydrolysis of phospholipids at the sn-1 position.</text>
</comment>
<dbReference type="PaxDb" id="4081-Solyc12g036490.1.1"/>
<evidence type="ECO:0000256" key="2">
    <source>
        <dbReference type="ARBA" id="ARBA00022801"/>
    </source>
</evidence>
<feature type="domain" description="Fungal lipase-type" evidence="6">
    <location>
        <begin position="111"/>
        <end position="218"/>
    </location>
</feature>
<organism evidence="7">
    <name type="scientific">Solanum lycopersicum</name>
    <name type="common">Tomato</name>
    <name type="synonym">Lycopersicon esculentum</name>
    <dbReference type="NCBI Taxonomy" id="4081"/>
    <lineage>
        <taxon>Eukaryota</taxon>
        <taxon>Viridiplantae</taxon>
        <taxon>Streptophyta</taxon>
        <taxon>Embryophyta</taxon>
        <taxon>Tracheophyta</taxon>
        <taxon>Spermatophyta</taxon>
        <taxon>Magnoliopsida</taxon>
        <taxon>eudicotyledons</taxon>
        <taxon>Gunneridae</taxon>
        <taxon>Pentapetalae</taxon>
        <taxon>asterids</taxon>
        <taxon>lamiids</taxon>
        <taxon>Solanales</taxon>
        <taxon>Solanaceae</taxon>
        <taxon>Solanoideae</taxon>
        <taxon>Solaneae</taxon>
        <taxon>Solanum</taxon>
        <taxon>Solanum subgen. Lycopersicon</taxon>
    </lineage>
</organism>
<dbReference type="PANTHER" id="PTHR31828">
    <property type="entry name" value="PHOSPHOLIPASE A1-IIGAMMA"/>
    <property type="match status" value="1"/>
</dbReference>
<dbReference type="EC" id="3.1.1.-" evidence="5"/>
<keyword evidence="8" id="KW-1185">Reference proteome</keyword>
<dbReference type="OMA" id="YVSSAWI"/>
<keyword evidence="4 5" id="KW-0443">Lipid metabolism</keyword>
<dbReference type="PANTHER" id="PTHR31828:SF36">
    <property type="entry name" value="PHOSPHOLIPASE A1"/>
    <property type="match status" value="1"/>
</dbReference>
<proteinExistence type="inferred from homology"/>